<comment type="caution">
    <text evidence="2">The sequence shown here is derived from an EMBL/GenBank/DDBJ whole genome shotgun (WGS) entry which is preliminary data.</text>
</comment>
<keyword evidence="1" id="KW-0812">Transmembrane</keyword>
<keyword evidence="1" id="KW-1133">Transmembrane helix</keyword>
<sequence length="175" mass="20006">MNARLSLDRWVKTLTLGCIVGLLYYFCIAAWRTPPGGHSFRSHYTDRVSFHHPVPALRLSTQQARMELAKVVESQLTAFRMEDYPRAYTYAGSRFQNECPLPVFEAMVKKSYPVIASSRAAQYGVILDNGEEGVVNVGILDSTGRIHHYQYFLKWERTAWKINGVKEARFEGTII</sequence>
<keyword evidence="1" id="KW-0472">Membrane</keyword>
<dbReference type="InterPro" id="IPR032347">
    <property type="entry name" value="DUF4864"/>
</dbReference>
<gene>
    <name evidence="2" type="ORF">Cflav_PD6289</name>
</gene>
<keyword evidence="3" id="KW-1185">Reference proteome</keyword>
<dbReference type="RefSeq" id="WP_007413766.1">
    <property type="nucleotide sequence ID" value="NZ_ABOX02000006.1"/>
</dbReference>
<evidence type="ECO:0000313" key="3">
    <source>
        <dbReference type="Proteomes" id="UP000003688"/>
    </source>
</evidence>
<reference evidence="2 3" key="1">
    <citation type="journal article" date="2011" name="J. Bacteriol.">
        <title>Genome sequence of 'Pedosphaera parvula' Ellin514, an aerobic Verrucomicrobial isolate from pasture soil.</title>
        <authorList>
            <person name="Kant R."/>
            <person name="van Passel M.W."/>
            <person name="Sangwan P."/>
            <person name="Palva A."/>
            <person name="Lucas S."/>
            <person name="Copeland A."/>
            <person name="Lapidus A."/>
            <person name="Glavina Del Rio T."/>
            <person name="Dalin E."/>
            <person name="Tice H."/>
            <person name="Bruce D."/>
            <person name="Goodwin L."/>
            <person name="Pitluck S."/>
            <person name="Chertkov O."/>
            <person name="Larimer F.W."/>
            <person name="Land M.L."/>
            <person name="Hauser L."/>
            <person name="Brettin T.S."/>
            <person name="Detter J.C."/>
            <person name="Han S."/>
            <person name="de Vos W.M."/>
            <person name="Janssen P.H."/>
            <person name="Smidt H."/>
        </authorList>
    </citation>
    <scope>NUCLEOTIDE SEQUENCE [LARGE SCALE GENOMIC DNA]</scope>
    <source>
        <strain evidence="2 3">Ellin514</strain>
    </source>
</reference>
<dbReference type="OrthoDB" id="9130422at2"/>
<accession>B9XD68</accession>
<dbReference type="AlphaFoldDB" id="B9XD68"/>
<protein>
    <recommendedName>
        <fullName evidence="4">DUF4864 domain-containing protein</fullName>
    </recommendedName>
</protein>
<dbReference type="STRING" id="320771.Cflav_PD6289"/>
<evidence type="ECO:0000313" key="2">
    <source>
        <dbReference type="EMBL" id="EEF62014.1"/>
    </source>
</evidence>
<dbReference type="Proteomes" id="UP000003688">
    <property type="component" value="Unassembled WGS sequence"/>
</dbReference>
<dbReference type="EMBL" id="ABOX02000006">
    <property type="protein sequence ID" value="EEF62014.1"/>
    <property type="molecule type" value="Genomic_DNA"/>
</dbReference>
<proteinExistence type="predicted"/>
<feature type="transmembrane region" description="Helical" evidence="1">
    <location>
        <begin position="14"/>
        <end position="31"/>
    </location>
</feature>
<evidence type="ECO:0008006" key="4">
    <source>
        <dbReference type="Google" id="ProtNLM"/>
    </source>
</evidence>
<dbReference type="Pfam" id="PF16156">
    <property type="entry name" value="DUF4864"/>
    <property type="match status" value="1"/>
</dbReference>
<organism evidence="2 3">
    <name type="scientific">Pedosphaera parvula (strain Ellin514)</name>
    <dbReference type="NCBI Taxonomy" id="320771"/>
    <lineage>
        <taxon>Bacteria</taxon>
        <taxon>Pseudomonadati</taxon>
        <taxon>Verrucomicrobiota</taxon>
        <taxon>Pedosphaerae</taxon>
        <taxon>Pedosphaerales</taxon>
        <taxon>Pedosphaeraceae</taxon>
        <taxon>Pedosphaera</taxon>
    </lineage>
</organism>
<evidence type="ECO:0000256" key="1">
    <source>
        <dbReference type="SAM" id="Phobius"/>
    </source>
</evidence>
<name>B9XD68_PEDPL</name>